<evidence type="ECO:0000313" key="2">
    <source>
        <dbReference type="Proteomes" id="UP000033901"/>
    </source>
</evidence>
<sequence length="75" mass="8641">MLQNRGENSTIGQSMKNVSKVFEDSIADLCKTLTPEKIKQLDFILTQEKDEEEIIKEIVEKFPHFKIIYVARLAG</sequence>
<proteinExistence type="predicted"/>
<dbReference type="EMBL" id="LCIZ01000040">
    <property type="protein sequence ID" value="KKT65709.1"/>
    <property type="molecule type" value="Genomic_DNA"/>
</dbReference>
<organism evidence="1 2">
    <name type="scientific">Candidatus Curtissbacteria bacterium GW2011_GWC1_44_33</name>
    <dbReference type="NCBI Taxonomy" id="1618413"/>
    <lineage>
        <taxon>Bacteria</taxon>
        <taxon>Candidatus Curtissiibacteriota</taxon>
    </lineage>
</organism>
<dbReference type="AlphaFoldDB" id="A0A0G1M177"/>
<comment type="caution">
    <text evidence="1">The sequence shown here is derived from an EMBL/GenBank/DDBJ whole genome shotgun (WGS) entry which is preliminary data.</text>
</comment>
<dbReference type="Proteomes" id="UP000033901">
    <property type="component" value="Unassembled WGS sequence"/>
</dbReference>
<protein>
    <submittedName>
        <fullName evidence="1">Uncharacterized protein</fullName>
    </submittedName>
</protein>
<reference evidence="1 2" key="1">
    <citation type="journal article" date="2015" name="Nature">
        <title>rRNA introns, odd ribosomes, and small enigmatic genomes across a large radiation of phyla.</title>
        <authorList>
            <person name="Brown C.T."/>
            <person name="Hug L.A."/>
            <person name="Thomas B.C."/>
            <person name="Sharon I."/>
            <person name="Castelle C.J."/>
            <person name="Singh A."/>
            <person name="Wilkins M.J."/>
            <person name="Williams K.H."/>
            <person name="Banfield J.F."/>
        </authorList>
    </citation>
    <scope>NUCLEOTIDE SEQUENCE [LARGE SCALE GENOMIC DNA]</scope>
</reference>
<name>A0A0G1M177_9BACT</name>
<gene>
    <name evidence="1" type="ORF">UW61_C0040G0003</name>
</gene>
<evidence type="ECO:0000313" key="1">
    <source>
        <dbReference type="EMBL" id="KKT65709.1"/>
    </source>
</evidence>
<accession>A0A0G1M177</accession>